<dbReference type="Proteomes" id="UP001491310">
    <property type="component" value="Unassembled WGS sequence"/>
</dbReference>
<evidence type="ECO:0000256" key="2">
    <source>
        <dbReference type="ARBA" id="ARBA00015736"/>
    </source>
</evidence>
<dbReference type="PANTHER" id="PTHR12895">
    <property type="entry name" value="DYMECLIN"/>
    <property type="match status" value="1"/>
</dbReference>
<dbReference type="InterPro" id="IPR019142">
    <property type="entry name" value="Dymeclin"/>
</dbReference>
<proteinExistence type="inferred from homology"/>
<comment type="similarity">
    <text evidence="1">Belongs to the dymeclin family.</text>
</comment>
<comment type="caution">
    <text evidence="5">The sequence shown here is derived from an EMBL/GenBank/DDBJ whole genome shotgun (WGS) entry which is preliminary data.</text>
</comment>
<evidence type="ECO:0000256" key="3">
    <source>
        <dbReference type="ARBA" id="ARBA00022707"/>
    </source>
</evidence>
<protein>
    <recommendedName>
        <fullName evidence="2">Dymeclin</fullName>
    </recommendedName>
</protein>
<keyword evidence="3" id="KW-0519">Myristate</keyword>
<reference evidence="5 6" key="1">
    <citation type="journal article" date="2024" name="Nat. Commun.">
        <title>Phylogenomics reveals the evolutionary origins of lichenization in chlorophyte algae.</title>
        <authorList>
            <person name="Puginier C."/>
            <person name="Libourel C."/>
            <person name="Otte J."/>
            <person name="Skaloud P."/>
            <person name="Haon M."/>
            <person name="Grisel S."/>
            <person name="Petersen M."/>
            <person name="Berrin J.G."/>
            <person name="Delaux P.M."/>
            <person name="Dal Grande F."/>
            <person name="Keller J."/>
        </authorList>
    </citation>
    <scope>NUCLEOTIDE SEQUENCE [LARGE SCALE GENOMIC DNA]</scope>
    <source>
        <strain evidence="5 6">SAG 216-7</strain>
    </source>
</reference>
<accession>A0ABR2YBQ5</accession>
<dbReference type="PANTHER" id="PTHR12895:SF9">
    <property type="entry name" value="DYMECLIN"/>
    <property type="match status" value="1"/>
</dbReference>
<evidence type="ECO:0000256" key="4">
    <source>
        <dbReference type="ARBA" id="ARBA00023288"/>
    </source>
</evidence>
<sequence>MRLPPSELEAATTSYCEQLVQNNSTTHHFQKLVHHVMELLAKAEKNRERAQHAANAVCFLRILVKHLTENMSAAHLISFVNEAPEPHLSNGNPGLHVPLLVQLVRSLVAMLVSAQLIQSAVPSPGPPCLPPPKSPRSASAATYLLDWEVINLLLVMTSTQLYTPTATAQTNAHPFTSALLEQEDLVPALLQALLQHFIQRCPLPKGAQVYQPPADRQRSVFRLVRTAAATVLWLPLRAYTFLVRSSPSEAAESPLGEAALLLLLVLLHHAPSAKSGQLNSFRRAFTGMQDADEMGSDSAAEAGFSGGSGIAVVSFSGLYEALGASLNNERTALLLYDALHACLNFQNYVLVRSDLEVLLLPLLHMLYTASGRAPSHLYMLLIILLILTQDASFAANVHKVQLTSVPWYKERLLNRTSLGSLLVVLLLRTAHFNLAKLRDVYLHTNTLAALANLAPHADNLSSHAAQRLVSLFDMLARRYQRLQRVAAEGPGKGRGDELQVYGDFLRIVLEILNCIIITNLPQNPELVYALLHRQEVFMPFREDLVFAELVENVIVAIKYFNDRVESAREAGGWDWSVEKVLEVIKGNMRGWRADKLRRFPELHFTYEEEASPEDFFVPYVWTQVCNMSSIPWNTQAIALFSPLSATVSAASLDAQDNNDLTSRLSASSEVLVANGI</sequence>
<evidence type="ECO:0000256" key="1">
    <source>
        <dbReference type="ARBA" id="ARBA00010603"/>
    </source>
</evidence>
<name>A0ABR2YBQ5_9CHLO</name>
<evidence type="ECO:0000313" key="6">
    <source>
        <dbReference type="Proteomes" id="UP001491310"/>
    </source>
</evidence>
<keyword evidence="6" id="KW-1185">Reference proteome</keyword>
<dbReference type="Pfam" id="PF09742">
    <property type="entry name" value="Dymeclin"/>
    <property type="match status" value="1"/>
</dbReference>
<gene>
    <name evidence="5" type="ORF">WJX75_007900</name>
</gene>
<keyword evidence="4" id="KW-0449">Lipoprotein</keyword>
<organism evidence="5 6">
    <name type="scientific">Coccomyxa subellipsoidea</name>
    <dbReference type="NCBI Taxonomy" id="248742"/>
    <lineage>
        <taxon>Eukaryota</taxon>
        <taxon>Viridiplantae</taxon>
        <taxon>Chlorophyta</taxon>
        <taxon>core chlorophytes</taxon>
        <taxon>Trebouxiophyceae</taxon>
        <taxon>Trebouxiophyceae incertae sedis</taxon>
        <taxon>Coccomyxaceae</taxon>
        <taxon>Coccomyxa</taxon>
    </lineage>
</organism>
<evidence type="ECO:0000313" key="5">
    <source>
        <dbReference type="EMBL" id="KAK9901673.1"/>
    </source>
</evidence>
<dbReference type="EMBL" id="JALJOT010000017">
    <property type="protein sequence ID" value="KAK9901673.1"/>
    <property type="molecule type" value="Genomic_DNA"/>
</dbReference>